<reference evidence="1 2" key="1">
    <citation type="journal article" date="2015" name="Antonie Van Leeuwenhoek">
        <title>A phylogenomic and molecular marker based taxonomic framework for the order Xanthomonadales: proposal to transfer the families Algiphilaceae and Solimonadaceae to the order Nevskiales ord. nov. and to create a new family within the order Xanthomonadales, the family Rhodanobacteraceae fam. nov., containing the genus Rhodanobacter and its closest relatives.</title>
        <authorList>
            <person name="Naushad S."/>
            <person name="Adeolu M."/>
            <person name="Wong S."/>
            <person name="Sohail M."/>
            <person name="Schellhorn H.E."/>
            <person name="Gupta R.S."/>
        </authorList>
    </citation>
    <scope>NUCLEOTIDE SEQUENCE [LARGE SCALE GENOMIC DNA]</scope>
    <source>
        <strain evidence="1 2">DSM 16301</strain>
    </source>
</reference>
<evidence type="ECO:0000313" key="2">
    <source>
        <dbReference type="Proteomes" id="UP000035481"/>
    </source>
</evidence>
<dbReference type="RefSeq" id="WP_052949957.1">
    <property type="nucleotide sequence ID" value="NZ_JPLA01000030.1"/>
</dbReference>
<dbReference type="InterPro" id="IPR021308">
    <property type="entry name" value="GfcB"/>
</dbReference>
<dbReference type="EMBL" id="JPLA01000030">
    <property type="protein sequence ID" value="KLD63192.1"/>
    <property type="molecule type" value="Genomic_DNA"/>
</dbReference>
<evidence type="ECO:0008006" key="3">
    <source>
        <dbReference type="Google" id="ProtNLM"/>
    </source>
</evidence>
<proteinExistence type="predicted"/>
<name>A0A0G9H693_9GAMM</name>
<dbReference type="InterPro" id="IPR023373">
    <property type="entry name" value="YmcC_sf"/>
</dbReference>
<evidence type="ECO:0000313" key="1">
    <source>
        <dbReference type="EMBL" id="KLD63192.1"/>
    </source>
</evidence>
<organism evidence="1 2">
    <name type="scientific">Dyella japonica DSM 16301</name>
    <dbReference type="NCBI Taxonomy" id="1440762"/>
    <lineage>
        <taxon>Bacteria</taxon>
        <taxon>Pseudomonadati</taxon>
        <taxon>Pseudomonadota</taxon>
        <taxon>Gammaproteobacteria</taxon>
        <taxon>Lysobacterales</taxon>
        <taxon>Rhodanobacteraceae</taxon>
        <taxon>Dyella</taxon>
    </lineage>
</organism>
<gene>
    <name evidence="1" type="ORF">Y882_12325</name>
</gene>
<dbReference type="Pfam" id="PF11102">
    <property type="entry name" value="YjbF"/>
    <property type="match status" value="1"/>
</dbReference>
<protein>
    <recommendedName>
        <fullName evidence="3">Lipoprotein</fullName>
    </recommendedName>
</protein>
<dbReference type="SUPFAM" id="SSF159270">
    <property type="entry name" value="YmcC-like"/>
    <property type="match status" value="1"/>
</dbReference>
<sequence>MAAASLLLASCTSVSRSTVDTMRLVWQGTPKLSPTAEQVQAKPYFQMRAMTAHGDAILVLGNIVGARQYWYGTSGVALVLEDGRVVQTIGLAQNLDGSRIEQDNDPFVHGLQTLAAGTSYDRIDDWSPGYRYGIPVHATLKPAGETSIDILGTAHRVLLVNEDVSAKAAGYRASNRYWVDPSDGFVWMSEQEVMPGMTIKLVQLRPYRGSKS</sequence>
<dbReference type="AlphaFoldDB" id="A0A0G9H693"/>
<dbReference type="Gene3D" id="2.40.360.10">
    <property type="entry name" value="YmcC-like"/>
    <property type="match status" value="1"/>
</dbReference>
<dbReference type="Proteomes" id="UP000035481">
    <property type="component" value="Unassembled WGS sequence"/>
</dbReference>
<dbReference type="STRING" id="1440762.Y882_12325"/>
<accession>A0A0G9H693</accession>
<comment type="caution">
    <text evidence="1">The sequence shown here is derived from an EMBL/GenBank/DDBJ whole genome shotgun (WGS) entry which is preliminary data.</text>
</comment>
<dbReference type="PATRIC" id="fig|1440762.4.peg.2106"/>